<organism evidence="1 2">
    <name type="scientific">Hibiscus sabdariffa</name>
    <name type="common">roselle</name>
    <dbReference type="NCBI Taxonomy" id="183260"/>
    <lineage>
        <taxon>Eukaryota</taxon>
        <taxon>Viridiplantae</taxon>
        <taxon>Streptophyta</taxon>
        <taxon>Embryophyta</taxon>
        <taxon>Tracheophyta</taxon>
        <taxon>Spermatophyta</taxon>
        <taxon>Magnoliopsida</taxon>
        <taxon>eudicotyledons</taxon>
        <taxon>Gunneridae</taxon>
        <taxon>Pentapetalae</taxon>
        <taxon>rosids</taxon>
        <taxon>malvids</taxon>
        <taxon>Malvales</taxon>
        <taxon>Malvaceae</taxon>
        <taxon>Malvoideae</taxon>
        <taxon>Hibiscus</taxon>
    </lineage>
</organism>
<evidence type="ECO:0000313" key="2">
    <source>
        <dbReference type="Proteomes" id="UP001396334"/>
    </source>
</evidence>
<dbReference type="EMBL" id="JBBPBN010000046">
    <property type="protein sequence ID" value="KAK8995331.1"/>
    <property type="molecule type" value="Genomic_DNA"/>
</dbReference>
<dbReference type="Proteomes" id="UP001396334">
    <property type="component" value="Unassembled WGS sequence"/>
</dbReference>
<sequence>MMDGPLISKCPFAWKQPAISIVVFFSYTKTKNNIYTKPSSDLPLLFSDDCLDDPSLHEHDDSALKSNPFFVIPPLLLNLLLSSSRVNLFLPPSSGF</sequence>
<name>A0ABR2Q3S5_9ROSI</name>
<evidence type="ECO:0000313" key="1">
    <source>
        <dbReference type="EMBL" id="KAK8995331.1"/>
    </source>
</evidence>
<gene>
    <name evidence="1" type="ORF">V6N11_069769</name>
</gene>
<comment type="caution">
    <text evidence="1">The sequence shown here is derived from an EMBL/GenBank/DDBJ whole genome shotgun (WGS) entry which is preliminary data.</text>
</comment>
<reference evidence="1 2" key="1">
    <citation type="journal article" date="2024" name="G3 (Bethesda)">
        <title>Genome assembly of Hibiscus sabdariffa L. provides insights into metabolisms of medicinal natural products.</title>
        <authorList>
            <person name="Kim T."/>
        </authorList>
    </citation>
    <scope>NUCLEOTIDE SEQUENCE [LARGE SCALE GENOMIC DNA]</scope>
    <source>
        <strain evidence="1">TK-2024</strain>
        <tissue evidence="1">Old leaves</tissue>
    </source>
</reference>
<keyword evidence="2" id="KW-1185">Reference proteome</keyword>
<proteinExistence type="predicted"/>
<accession>A0ABR2Q3S5</accession>
<protein>
    <submittedName>
        <fullName evidence="1">Uncharacterized protein</fullName>
    </submittedName>
</protein>